<sequence>MPLLENEDELLQKEPALQGSSTKRNTSSKLKPASTLILNLPSKGGS</sequence>
<evidence type="ECO:0000313" key="3">
    <source>
        <dbReference type="Proteomes" id="UP000607653"/>
    </source>
</evidence>
<dbReference type="EMBL" id="DUZY01000006">
    <property type="protein sequence ID" value="DAD43456.1"/>
    <property type="molecule type" value="Genomic_DNA"/>
</dbReference>
<keyword evidence="3" id="KW-1185">Reference proteome</keyword>
<feature type="region of interest" description="Disordered" evidence="1">
    <location>
        <begin position="1"/>
        <end position="46"/>
    </location>
</feature>
<feature type="compositionally biased region" description="Polar residues" evidence="1">
    <location>
        <begin position="18"/>
        <end position="29"/>
    </location>
</feature>
<proteinExistence type="predicted"/>
<comment type="caution">
    <text evidence="2">The sequence shown here is derived from an EMBL/GenBank/DDBJ whole genome shotgun (WGS) entry which is preliminary data.</text>
</comment>
<name>A0A822ZKB8_NELNU</name>
<organism evidence="2 3">
    <name type="scientific">Nelumbo nucifera</name>
    <name type="common">Sacred lotus</name>
    <dbReference type="NCBI Taxonomy" id="4432"/>
    <lineage>
        <taxon>Eukaryota</taxon>
        <taxon>Viridiplantae</taxon>
        <taxon>Streptophyta</taxon>
        <taxon>Embryophyta</taxon>
        <taxon>Tracheophyta</taxon>
        <taxon>Spermatophyta</taxon>
        <taxon>Magnoliopsida</taxon>
        <taxon>Proteales</taxon>
        <taxon>Nelumbonaceae</taxon>
        <taxon>Nelumbo</taxon>
    </lineage>
</organism>
<dbReference type="AlphaFoldDB" id="A0A822ZKB8"/>
<accession>A0A822ZKB8</accession>
<evidence type="ECO:0000256" key="1">
    <source>
        <dbReference type="SAM" id="MobiDB-lite"/>
    </source>
</evidence>
<gene>
    <name evidence="2" type="ORF">HUJ06_001686</name>
</gene>
<dbReference type="Proteomes" id="UP000607653">
    <property type="component" value="Unassembled WGS sequence"/>
</dbReference>
<evidence type="ECO:0000313" key="2">
    <source>
        <dbReference type="EMBL" id="DAD43456.1"/>
    </source>
</evidence>
<protein>
    <submittedName>
        <fullName evidence="2">Uncharacterized protein</fullName>
    </submittedName>
</protein>
<reference evidence="2 3" key="1">
    <citation type="journal article" date="2020" name="Mol. Biol. Evol.">
        <title>Distinct Expression and Methylation Patterns for Genes with Different Fates following a Single Whole-Genome Duplication in Flowering Plants.</title>
        <authorList>
            <person name="Shi T."/>
            <person name="Rahmani R.S."/>
            <person name="Gugger P.F."/>
            <person name="Wang M."/>
            <person name="Li H."/>
            <person name="Zhang Y."/>
            <person name="Li Z."/>
            <person name="Wang Q."/>
            <person name="Van de Peer Y."/>
            <person name="Marchal K."/>
            <person name="Chen J."/>
        </authorList>
    </citation>
    <scope>NUCLEOTIDE SEQUENCE [LARGE SCALE GENOMIC DNA]</scope>
    <source>
        <tissue evidence="2">Leaf</tissue>
    </source>
</reference>